<reference evidence="2 3" key="1">
    <citation type="journal article" date="2011" name="Proc. Natl. Acad. Sci. U.S.A.">
        <title>Comparative genomics of xylose-fermenting fungi for enhanced biofuel production.</title>
        <authorList>
            <person name="Wohlbach D.J."/>
            <person name="Kuo A."/>
            <person name="Sato T.K."/>
            <person name="Potts K.M."/>
            <person name="Salamov A.A."/>
            <person name="LaButti K.M."/>
            <person name="Sun H."/>
            <person name="Clum A."/>
            <person name="Pangilinan J.L."/>
            <person name="Lindquist E.A."/>
            <person name="Lucas S."/>
            <person name="Lapidus A."/>
            <person name="Jin M."/>
            <person name="Gunawan C."/>
            <person name="Balan V."/>
            <person name="Dale B.E."/>
            <person name="Jeffries T.W."/>
            <person name="Zinkel R."/>
            <person name="Barry K.W."/>
            <person name="Grigoriev I.V."/>
            <person name="Gasch A.P."/>
        </authorList>
    </citation>
    <scope>NUCLEOTIDE SEQUENCE [LARGE SCALE GENOMIC DNA]</scope>
    <source>
        <strain evidence="3">ATCC 10573 / BCRC 21748 / CBS 615 / JCM 9827 / NBRC 10315 / NRRL Y-1498 / VKM Y-70</strain>
    </source>
</reference>
<proteinExistence type="predicted"/>
<feature type="region of interest" description="Disordered" evidence="1">
    <location>
        <begin position="27"/>
        <end position="63"/>
    </location>
</feature>
<dbReference type="GeneID" id="18248264"/>
<sequence>MTEANPLSLANEAHLNEKVVAAKSIETNHANNSNSKTEFGPLNTDFQADSQKDSSKNHQSSKDEMIQEILQLKASISHLVGNVRDIKMLCEKSENDNQYLQEYVGTLMKTN</sequence>
<dbReference type="Pfam" id="PF10224">
    <property type="entry name" value="DUF2205"/>
    <property type="match status" value="1"/>
</dbReference>
<dbReference type="EMBL" id="GL996528">
    <property type="protein sequence ID" value="EGV60310.1"/>
    <property type="molecule type" value="Genomic_DNA"/>
</dbReference>
<dbReference type="eggNOG" id="ENOG502RQDB">
    <property type="taxonomic scope" value="Eukaryota"/>
</dbReference>
<feature type="compositionally biased region" description="Polar residues" evidence="1">
    <location>
        <begin position="27"/>
        <end position="37"/>
    </location>
</feature>
<evidence type="ECO:0000313" key="3">
    <source>
        <dbReference type="Proteomes" id="UP000000707"/>
    </source>
</evidence>
<feature type="non-terminal residue" evidence="2">
    <location>
        <position position="111"/>
    </location>
</feature>
<dbReference type="HOGENOM" id="CLU_2164308_0_0_1"/>
<name>G3BDI7_CANTC</name>
<dbReference type="Proteomes" id="UP000000707">
    <property type="component" value="Unassembled WGS sequence"/>
</dbReference>
<evidence type="ECO:0000313" key="2">
    <source>
        <dbReference type="EMBL" id="EGV60310.1"/>
    </source>
</evidence>
<protein>
    <submittedName>
        <fullName evidence="2">Uncharacterized protein</fullName>
    </submittedName>
</protein>
<organism evidence="3">
    <name type="scientific">Candida tenuis (strain ATCC 10573 / BCRC 21748 / CBS 615 / JCM 9827 / NBRC 10315 / NRRL Y-1498 / VKM Y-70)</name>
    <name type="common">Yeast</name>
    <name type="synonym">Yamadazyma tenuis</name>
    <dbReference type="NCBI Taxonomy" id="590646"/>
    <lineage>
        <taxon>Eukaryota</taxon>
        <taxon>Fungi</taxon>
        <taxon>Dikarya</taxon>
        <taxon>Ascomycota</taxon>
        <taxon>Saccharomycotina</taxon>
        <taxon>Pichiomycetes</taxon>
        <taxon>Debaryomycetaceae</taxon>
        <taxon>Yamadazyma</taxon>
    </lineage>
</organism>
<gene>
    <name evidence="2" type="ORF">CANTEDRAFT_116359</name>
</gene>
<feature type="compositionally biased region" description="Basic and acidic residues" evidence="1">
    <location>
        <begin position="50"/>
        <end position="63"/>
    </location>
</feature>
<keyword evidence="3" id="KW-1185">Reference proteome</keyword>
<dbReference type="KEGG" id="cten:18248264"/>
<dbReference type="AlphaFoldDB" id="G3BDI7"/>
<dbReference type="OrthoDB" id="2163284at2759"/>
<dbReference type="Gene3D" id="1.20.5.170">
    <property type="match status" value="1"/>
</dbReference>
<evidence type="ECO:0000256" key="1">
    <source>
        <dbReference type="SAM" id="MobiDB-lite"/>
    </source>
</evidence>
<accession>G3BDI7</accession>
<dbReference type="InterPro" id="IPR019357">
    <property type="entry name" value="SCOC"/>
</dbReference>